<protein>
    <recommendedName>
        <fullName evidence="2">Plasmid replication protein C C-terminal domain-containing protein</fullName>
    </recommendedName>
</protein>
<feature type="region of interest" description="Disordered" evidence="1">
    <location>
        <begin position="72"/>
        <end position="97"/>
    </location>
</feature>
<reference evidence="3 4" key="1">
    <citation type="submission" date="2017-10" db="EMBL/GenBank/DDBJ databases">
        <authorList>
            <person name="Jakob F."/>
        </authorList>
    </citation>
    <scope>NUCLEOTIDE SEQUENCE [LARGE SCALE GENOMIC DNA]</scope>
    <source>
        <strain evidence="3 4">TMW 2.1889</strain>
    </source>
</reference>
<keyword evidence="4" id="KW-1185">Reference proteome</keyword>
<name>A0ABR5ZUL2_9PROT</name>
<dbReference type="EMBL" id="PDLY01000005">
    <property type="protein sequence ID" value="MBA5727986.1"/>
    <property type="molecule type" value="Genomic_DNA"/>
</dbReference>
<evidence type="ECO:0000313" key="4">
    <source>
        <dbReference type="Proteomes" id="UP000765338"/>
    </source>
</evidence>
<evidence type="ECO:0000256" key="1">
    <source>
        <dbReference type="SAM" id="MobiDB-lite"/>
    </source>
</evidence>
<gene>
    <name evidence="3" type="ORF">CPA56_08380</name>
</gene>
<dbReference type="Proteomes" id="UP000765338">
    <property type="component" value="Unassembled WGS sequence"/>
</dbReference>
<feature type="domain" description="Plasmid replication protein C C-terminal" evidence="2">
    <location>
        <begin position="104"/>
        <end position="200"/>
    </location>
</feature>
<dbReference type="Pfam" id="PF11800">
    <property type="entry name" value="RP-C_C"/>
    <property type="match status" value="1"/>
</dbReference>
<dbReference type="InterPro" id="IPR021760">
    <property type="entry name" value="RepC_C"/>
</dbReference>
<sequence>MPSPSSVARTGTRLSFPPCATSSLISWRPQKSICQLFRLWKVTPWGHLSAPLYTDTNSDNIISVKKAARSARQAMKKTGSRDEPALPRAASSPLRGSKAGTDFALGIAPSFRQYVSSYRPREDEIMAAALYANHDLGISRHAWAQASNVLGQYEAAVAIAVISARQAEGRIRSPGGYLRAMIDRQLRGELNLDRTLYGMRGAEA</sequence>
<evidence type="ECO:0000313" key="3">
    <source>
        <dbReference type="EMBL" id="MBA5727986.1"/>
    </source>
</evidence>
<evidence type="ECO:0000259" key="2">
    <source>
        <dbReference type="Pfam" id="PF11800"/>
    </source>
</evidence>
<accession>A0ABR5ZUL2</accession>
<organism evidence="3 4">
    <name type="scientific">Bombella mellum</name>
    <dbReference type="NCBI Taxonomy" id="2039288"/>
    <lineage>
        <taxon>Bacteria</taxon>
        <taxon>Pseudomonadati</taxon>
        <taxon>Pseudomonadota</taxon>
        <taxon>Alphaproteobacteria</taxon>
        <taxon>Acetobacterales</taxon>
        <taxon>Acetobacteraceae</taxon>
        <taxon>Bombella</taxon>
    </lineage>
</organism>
<comment type="caution">
    <text evidence="3">The sequence shown here is derived from an EMBL/GenBank/DDBJ whole genome shotgun (WGS) entry which is preliminary data.</text>
</comment>
<proteinExistence type="predicted"/>